<name>A0A1L9SXE2_9EURO</name>
<reference evidence="3" key="2">
    <citation type="journal article" date="2017" name="Genome Biol.">
        <title>Comparative genomics reveals high biological diversity and specific adaptations in the industrially and medically important fungal genus Aspergillus.</title>
        <authorList>
            <person name="de Vries R.P."/>
            <person name="Riley R."/>
            <person name="Wiebenga A."/>
            <person name="Aguilar-Osorio G."/>
            <person name="Amillis S."/>
            <person name="Uchima C.A."/>
            <person name="Anderluh G."/>
            <person name="Asadollahi M."/>
            <person name="Askin M."/>
            <person name="Barry K."/>
            <person name="Battaglia E."/>
            <person name="Bayram O."/>
            <person name="Benocci T."/>
            <person name="Braus-Stromeyer S.A."/>
            <person name="Caldana C."/>
            <person name="Canovas D."/>
            <person name="Cerqueira G.C."/>
            <person name="Chen F."/>
            <person name="Chen W."/>
            <person name="Choi C."/>
            <person name="Clum A."/>
            <person name="Dos Santos R.A."/>
            <person name="Damasio A.R."/>
            <person name="Diallinas G."/>
            <person name="Emri T."/>
            <person name="Fekete E."/>
            <person name="Flipphi M."/>
            <person name="Freyberg S."/>
            <person name="Gallo A."/>
            <person name="Gournas C."/>
            <person name="Habgood R."/>
            <person name="Hainaut M."/>
            <person name="Harispe M.L."/>
            <person name="Henrissat B."/>
            <person name="Hilden K.S."/>
            <person name="Hope R."/>
            <person name="Hossain A."/>
            <person name="Karabika E."/>
            <person name="Karaffa L."/>
            <person name="Karanyi Z."/>
            <person name="Krasevec N."/>
            <person name="Kuo A."/>
            <person name="Kusch H."/>
            <person name="LaButti K."/>
            <person name="Lagendijk E.L."/>
            <person name="Lapidus A."/>
            <person name="Levasseur A."/>
            <person name="Lindquist E."/>
            <person name="Lipzen A."/>
            <person name="Logrieco A.F."/>
            <person name="MacCabe A."/>
            <person name="Maekelae M.R."/>
            <person name="Malavazi I."/>
            <person name="Melin P."/>
            <person name="Meyer V."/>
            <person name="Mielnichuk N."/>
            <person name="Miskei M."/>
            <person name="Molnar A.P."/>
            <person name="Mule G."/>
            <person name="Ngan C.Y."/>
            <person name="Orejas M."/>
            <person name="Orosz E."/>
            <person name="Ouedraogo J.P."/>
            <person name="Overkamp K.M."/>
            <person name="Park H.-S."/>
            <person name="Perrone G."/>
            <person name="Piumi F."/>
            <person name="Punt P.J."/>
            <person name="Ram A.F."/>
            <person name="Ramon A."/>
            <person name="Rauscher S."/>
            <person name="Record E."/>
            <person name="Riano-Pachon D.M."/>
            <person name="Robert V."/>
            <person name="Roehrig J."/>
            <person name="Ruller R."/>
            <person name="Salamov A."/>
            <person name="Salih N.S."/>
            <person name="Samson R.A."/>
            <person name="Sandor E."/>
            <person name="Sanguinetti M."/>
            <person name="Schuetze T."/>
            <person name="Sepcic K."/>
            <person name="Shelest E."/>
            <person name="Sherlock G."/>
            <person name="Sophianopoulou V."/>
            <person name="Squina F.M."/>
            <person name="Sun H."/>
            <person name="Susca A."/>
            <person name="Todd R.B."/>
            <person name="Tsang A."/>
            <person name="Unkles S.E."/>
            <person name="van de Wiele N."/>
            <person name="van Rossen-Uffink D."/>
            <person name="Oliveira J.V."/>
            <person name="Vesth T.C."/>
            <person name="Visser J."/>
            <person name="Yu J.-H."/>
            <person name="Zhou M."/>
            <person name="Andersen M.R."/>
            <person name="Archer D.B."/>
            <person name="Baker S.E."/>
            <person name="Benoit I."/>
            <person name="Brakhage A.A."/>
            <person name="Braus G.H."/>
            <person name="Fischer R."/>
            <person name="Frisvad J.C."/>
            <person name="Goldman G.H."/>
            <person name="Houbraken J."/>
            <person name="Oakley B."/>
            <person name="Pocsi I."/>
            <person name="Scazzocchio C."/>
            <person name="Seiboth B."/>
            <person name="vanKuyk P.A."/>
            <person name="Wortman J."/>
            <person name="Dyer P.S."/>
            <person name="Grigoriev I.V."/>
        </authorList>
    </citation>
    <scope>NUCLEOTIDE SEQUENCE [LARGE SCALE GENOMIC DNA]</scope>
    <source>
        <strain evidence="3">CBS 593.65</strain>
    </source>
</reference>
<evidence type="ECO:0000313" key="1">
    <source>
        <dbReference type="EMBL" id="OJJ51854.1"/>
    </source>
</evidence>
<protein>
    <submittedName>
        <fullName evidence="1">Uncharacterized protein</fullName>
    </submittedName>
</protein>
<dbReference type="EMBL" id="KV878634">
    <property type="protein sequence ID" value="OJJ51854.1"/>
    <property type="molecule type" value="Genomic_DNA"/>
</dbReference>
<sequence length="233" mass="25644">MPKTRRPVSEYPQKARFSFCRACLFTAVEQFDPTGGVAFEIYCCFDGVASILCEQCFTRNSVCEPLPGGILGDAFDLVLLLEFLDGFWAEQNDAYVFDAAIRDIAASAGFELAKAFVSVVKAHRAEHALTATKKTTARPRYEAFLVGRRALLTPLPKPDRNSTAAEYDAYFSSTFCRFMPGDVGFGPWAAAKRACYDAIEAGYHAVFGGVDTVEGAMQIEMLDEEFPDVLYGI</sequence>
<dbReference type="EMBL" id="KV878594">
    <property type="protein sequence ID" value="OJJ54878.1"/>
    <property type="molecule type" value="Genomic_DNA"/>
</dbReference>
<dbReference type="RefSeq" id="XP_040698684.1">
    <property type="nucleotide sequence ID" value="XM_040842910.1"/>
</dbReference>
<reference evidence="1" key="1">
    <citation type="submission" date="2015-09" db="EMBL/GenBank/DDBJ databases">
        <title>Genomic diversity in the industrially and medically important fungal genus Aspergillus.</title>
        <authorList>
            <consortium name="DOE Joint Genome Institute"/>
            <person name="Riley R."/>
            <person name="Labutti K."/>
            <person name="Clum A."/>
            <person name="Sun H."/>
            <person name="Wiebenga A."/>
            <person name="De Vries R.P."/>
            <person name="Grigoriev I.V."/>
        </authorList>
    </citation>
    <scope>NUCLEOTIDE SEQUENCE [LARGE SCALE GENOMIC DNA]</scope>
    <source>
        <strain evidence="1">CBS 593.65</strain>
    </source>
</reference>
<gene>
    <name evidence="2" type="ORF">ASPSYDRAFT_160459</name>
    <name evidence="1" type="ORF">ASPSYDRAFT_165518</name>
</gene>
<proteinExistence type="predicted"/>
<dbReference type="AlphaFoldDB" id="A0A1L9SXE2"/>
<evidence type="ECO:0000313" key="3">
    <source>
        <dbReference type="Proteomes" id="UP000184356"/>
    </source>
</evidence>
<dbReference type="OrthoDB" id="4517624at2759"/>
<keyword evidence="3" id="KW-1185">Reference proteome</keyword>
<dbReference type="STRING" id="1036612.A0A1L9SXE2"/>
<dbReference type="VEuPathDB" id="FungiDB:ASPSYDRAFT_160459"/>
<organism evidence="1 3">
    <name type="scientific">Aspergillus sydowii CBS 593.65</name>
    <dbReference type="NCBI Taxonomy" id="1036612"/>
    <lineage>
        <taxon>Eukaryota</taxon>
        <taxon>Fungi</taxon>
        <taxon>Dikarya</taxon>
        <taxon>Ascomycota</taxon>
        <taxon>Pezizomycotina</taxon>
        <taxon>Eurotiomycetes</taxon>
        <taxon>Eurotiomycetidae</taxon>
        <taxon>Eurotiales</taxon>
        <taxon>Aspergillaceae</taxon>
        <taxon>Aspergillus</taxon>
        <taxon>Aspergillus subgen. Nidulantes</taxon>
    </lineage>
</organism>
<evidence type="ECO:0000313" key="2">
    <source>
        <dbReference type="EMBL" id="OJJ54878.1"/>
    </source>
</evidence>
<dbReference type="GeneID" id="63758983"/>
<accession>A0A1L9SXE2</accession>
<dbReference type="Proteomes" id="UP000184356">
    <property type="component" value="Unassembled WGS sequence"/>
</dbReference>
<dbReference type="VEuPathDB" id="FungiDB:ASPSYDRAFT_165518"/>